<feature type="active site" description="Nucleophile" evidence="4">
    <location>
        <position position="58"/>
    </location>
</feature>
<dbReference type="EMBL" id="CP136051">
    <property type="protein sequence ID" value="WOK06346.1"/>
    <property type="molecule type" value="Genomic_DNA"/>
</dbReference>
<feature type="short sequence motif" description="GXGXXG" evidence="4">
    <location>
        <begin position="29"/>
        <end position="34"/>
    </location>
</feature>
<keyword evidence="7" id="KW-1185">Reference proteome</keyword>
<evidence type="ECO:0000259" key="5">
    <source>
        <dbReference type="PROSITE" id="PS51635"/>
    </source>
</evidence>
<dbReference type="Proteomes" id="UP001302349">
    <property type="component" value="Chromosome"/>
</dbReference>
<evidence type="ECO:0000256" key="3">
    <source>
        <dbReference type="ARBA" id="ARBA00023098"/>
    </source>
</evidence>
<dbReference type="RefSeq" id="WP_317489071.1">
    <property type="nucleotide sequence ID" value="NZ_CP136051.1"/>
</dbReference>
<keyword evidence="2 4" id="KW-0442">Lipid degradation</keyword>
<reference evidence="6 7" key="1">
    <citation type="journal article" date="2023" name="Microbiol. Resour. Announc.">
        <title>Complete Genome Sequence of Imperialibacter roseus strain P4T.</title>
        <authorList>
            <person name="Tizabi D.R."/>
            <person name="Bachvaroff T."/>
            <person name="Hill R.T."/>
        </authorList>
    </citation>
    <scope>NUCLEOTIDE SEQUENCE [LARGE SCALE GENOMIC DNA]</scope>
    <source>
        <strain evidence="6 7">P4T</strain>
    </source>
</reference>
<protein>
    <submittedName>
        <fullName evidence="6">Patatin-like phospholipase family protein</fullName>
    </submittedName>
</protein>
<evidence type="ECO:0000313" key="6">
    <source>
        <dbReference type="EMBL" id="WOK06346.1"/>
    </source>
</evidence>
<evidence type="ECO:0000256" key="1">
    <source>
        <dbReference type="ARBA" id="ARBA00022801"/>
    </source>
</evidence>
<dbReference type="SUPFAM" id="SSF52151">
    <property type="entry name" value="FabD/lysophospholipase-like"/>
    <property type="match status" value="1"/>
</dbReference>
<dbReference type="PANTHER" id="PTHR14226:SF29">
    <property type="entry name" value="NEUROPATHY TARGET ESTERASE SWS"/>
    <property type="match status" value="1"/>
</dbReference>
<evidence type="ECO:0000256" key="2">
    <source>
        <dbReference type="ARBA" id="ARBA00022963"/>
    </source>
</evidence>
<evidence type="ECO:0000256" key="4">
    <source>
        <dbReference type="PROSITE-ProRule" id="PRU01161"/>
    </source>
</evidence>
<feature type="short sequence motif" description="GXSXG" evidence="4">
    <location>
        <begin position="56"/>
        <end position="60"/>
    </location>
</feature>
<feature type="short sequence motif" description="DGA/G" evidence="4">
    <location>
        <begin position="207"/>
        <end position="209"/>
    </location>
</feature>
<sequence length="763" mass="86355">MRKRLTLLLSMSFIYCCSFSQKVALVLSGGGAKGLAHAGVIKALEENNIPIDYIVGTSMGSIVGGFYAAGYSADQIMEIALSQDIQDWVKGVIRDDYNYYYTQKDPDSRWMSVELSLDSSFTASFNANIAEDHALNFALAEHLAQASRKSVYNFDSLFVPFRATAAEVFTQQAVLLKDGNLSDALRASMTVPFFFRPIKFDGKYLFDGGIYNNFPVDIAIEEFKPDIIIGVNVASKVYKEYPTKEADHLVNEQLLFLMLDKSDPTRLEGNIYIEPNLEGLSSTDFARAKSITDSGYVAAMRQMEFIKSKIGRRVGEEEVTAARSLFQSDFVPLDFSEVDVEGFNSRQTKYLDNLLEKKNKIVELEKIKSGYYKIVSEDYFRSMYPQITKSETSENYKLKLTGSPYRKVKMVLGGTMTSRSTSNLLVGAQYKRLGQVFTHFDGAVNAGRFYQSAKASARLYFPTYIPFYLEPKYVFNKWDFINSTEILLKDKAPTIVNQVDRNFTFNVSTPLGTHHKLTFSPGLFYTRDNFAAIPEVNTSDVLDELRLKGFAAKIKVSQSNLNFYQYPTKGEAFEASVGGYHGSEKYFPGSTSELAYREASHSWLTAKVSYEKYNRLLNWYGIGYQIVGHFSTFPLLSSYRGTQIAGGGYYPFQDSRTLILENFRSNKFAAGGLKQMFFVRDNLHFRMEGHFFAPLQLLEKSPDEMPVYQQNTKKIFFAASAGVVFQSPIGPIAFAANYYDDEEQKWGVLFHLGYLLFNQRAFD</sequence>
<keyword evidence="3 4" id="KW-0443">Lipid metabolism</keyword>
<name>A0ABZ0INP4_9BACT</name>
<dbReference type="PANTHER" id="PTHR14226">
    <property type="entry name" value="NEUROPATHY TARGET ESTERASE/SWISS CHEESE D.MELANOGASTER"/>
    <property type="match status" value="1"/>
</dbReference>
<feature type="domain" description="PNPLA" evidence="5">
    <location>
        <begin position="25"/>
        <end position="220"/>
    </location>
</feature>
<feature type="active site" description="Proton acceptor" evidence="4">
    <location>
        <position position="207"/>
    </location>
</feature>
<keyword evidence="1 4" id="KW-0378">Hydrolase</keyword>
<dbReference type="InterPro" id="IPR002641">
    <property type="entry name" value="PNPLA_dom"/>
</dbReference>
<dbReference type="Gene3D" id="3.40.1090.10">
    <property type="entry name" value="Cytosolic phospholipase A2 catalytic domain"/>
    <property type="match status" value="1"/>
</dbReference>
<gene>
    <name evidence="6" type="ORF">RT717_25045</name>
</gene>
<dbReference type="InterPro" id="IPR016035">
    <property type="entry name" value="Acyl_Trfase/lysoPLipase"/>
</dbReference>
<organism evidence="6 7">
    <name type="scientific">Imperialibacter roseus</name>
    <dbReference type="NCBI Taxonomy" id="1324217"/>
    <lineage>
        <taxon>Bacteria</taxon>
        <taxon>Pseudomonadati</taxon>
        <taxon>Bacteroidota</taxon>
        <taxon>Cytophagia</taxon>
        <taxon>Cytophagales</taxon>
        <taxon>Flammeovirgaceae</taxon>
        <taxon>Imperialibacter</taxon>
    </lineage>
</organism>
<dbReference type="PROSITE" id="PS51635">
    <property type="entry name" value="PNPLA"/>
    <property type="match status" value="1"/>
</dbReference>
<dbReference type="CDD" id="cd07205">
    <property type="entry name" value="Pat_PNPLA6_PNPLA7_NTE1_like"/>
    <property type="match status" value="1"/>
</dbReference>
<evidence type="ECO:0000313" key="7">
    <source>
        <dbReference type="Proteomes" id="UP001302349"/>
    </source>
</evidence>
<accession>A0ABZ0INP4</accession>
<dbReference type="Pfam" id="PF01734">
    <property type="entry name" value="Patatin"/>
    <property type="match status" value="1"/>
</dbReference>
<dbReference type="InterPro" id="IPR050301">
    <property type="entry name" value="NTE"/>
</dbReference>
<proteinExistence type="predicted"/>